<evidence type="ECO:0000313" key="4">
    <source>
        <dbReference type="Proteomes" id="UP000194977"/>
    </source>
</evidence>
<dbReference type="EMBL" id="NARP01000052">
    <property type="protein sequence ID" value="OTP97774.1"/>
    <property type="molecule type" value="Genomic_DNA"/>
</dbReference>
<organism evidence="1 4">
    <name type="scientific">Gilliamella apicola</name>
    <dbReference type="NCBI Taxonomy" id="1196095"/>
    <lineage>
        <taxon>Bacteria</taxon>
        <taxon>Pseudomonadati</taxon>
        <taxon>Pseudomonadota</taxon>
        <taxon>Gammaproteobacteria</taxon>
        <taxon>Orbales</taxon>
        <taxon>Orbaceae</taxon>
        <taxon>Gilliamella</taxon>
    </lineage>
</organism>
<name>A0A242NDG7_9GAMM</name>
<accession>A0A242NDG7</accession>
<keyword evidence="3" id="KW-1185">Reference proteome</keyword>
<dbReference type="EMBL" id="NART01000061">
    <property type="protein sequence ID" value="OTQ08909.1"/>
    <property type="molecule type" value="Genomic_DNA"/>
</dbReference>
<dbReference type="Proteomes" id="UP000194977">
    <property type="component" value="Unassembled WGS sequence"/>
</dbReference>
<dbReference type="Proteomes" id="UP000194800">
    <property type="component" value="Unassembled WGS sequence"/>
</dbReference>
<proteinExistence type="predicted"/>
<dbReference type="RefSeq" id="WP_086272645.1">
    <property type="nucleotide sequence ID" value="NZ_MZNE01000071.1"/>
</dbReference>
<evidence type="ECO:0000313" key="3">
    <source>
        <dbReference type="Proteomes" id="UP000194800"/>
    </source>
</evidence>
<comment type="caution">
    <text evidence="1">The sequence shown here is derived from an EMBL/GenBank/DDBJ whole genome shotgun (WGS) entry which is preliminary data.</text>
</comment>
<protein>
    <submittedName>
        <fullName evidence="1">Uncharacterized protein</fullName>
    </submittedName>
</protein>
<gene>
    <name evidence="2" type="ORF">B6C91_10875</name>
    <name evidence="1" type="ORF">B6D08_13510</name>
</gene>
<dbReference type="AlphaFoldDB" id="A0A242NDG7"/>
<dbReference type="OrthoDB" id="8177309at2"/>
<sequence>MTIYNISTYIKTKTDPKYIVYEMELYKIDDKGNKIYALKSTGKQNLQADKRTLVHSSLDISATENTSYILELNLFHKIGNDEYEVLPEPMTAIIPLKGFLTADKKWELSREFEYNETTEKTQNGHVFIYSVKVTFKSRAFEAKEHPVGDQHDPFRKEKIEEGLAFRLAKLDYPNQDRSMLCGPAAFFYCLLIDRPDLYKQMVKELWESGRTKIGTLKLEPSYDCRHPTNFFKNEPPGYLPKVPAIDWITLASLRDTENSFFDYDSPNDNIPGITTAGDLKTWFKKAGAEIIYEINTKIINHITGPKLTLKDLCRLNSYVGEDTHVVMLITSRMFNDLINIPTKNHWIVLADKLKLINGYEVTEQTLLTELVELTCFSWGKVKNHLLDNTTLADVMRYSYAAFVISKIP</sequence>
<evidence type="ECO:0000313" key="1">
    <source>
        <dbReference type="EMBL" id="OTP97774.1"/>
    </source>
</evidence>
<reference evidence="3 4" key="1">
    <citation type="submission" date="2017-03" db="EMBL/GenBank/DDBJ databases">
        <title>Comparative genomics of honeybee gut symbionts reveal geographically distinct and subgroup specific antibiotic resistance.</title>
        <authorList>
            <person name="Ludvigsen J."/>
            <person name="Porcellato D."/>
            <person name="Labee-Lund T.M."/>
            <person name="Amdam G.V."/>
            <person name="Rudi K."/>
        </authorList>
    </citation>
    <scope>NUCLEOTIDE SEQUENCE [LARGE SCALE GENOMIC DNA]</scope>
    <source>
        <strain evidence="1 4">A-7-12</strain>
        <strain evidence="2 3">A-9-12</strain>
    </source>
</reference>
<evidence type="ECO:0000313" key="2">
    <source>
        <dbReference type="EMBL" id="OTQ08909.1"/>
    </source>
</evidence>